<dbReference type="Proteomes" id="UP000245590">
    <property type="component" value="Unassembled WGS sequence"/>
</dbReference>
<evidence type="ECO:0000313" key="4">
    <source>
        <dbReference type="EMBL" id="PWH06517.1"/>
    </source>
</evidence>
<dbReference type="RefSeq" id="WP_109275110.1">
    <property type="nucleotide sequence ID" value="NZ_QFKX01000002.1"/>
</dbReference>
<dbReference type="GO" id="GO:0046872">
    <property type="term" value="F:metal ion binding"/>
    <property type="evidence" value="ECO:0007669"/>
    <property type="project" value="UniProtKB-KW"/>
</dbReference>
<keyword evidence="5" id="KW-1185">Reference proteome</keyword>
<evidence type="ECO:0000256" key="1">
    <source>
        <dbReference type="ARBA" id="ARBA00022801"/>
    </source>
</evidence>
<feature type="binding site" evidence="2">
    <location>
        <position position="101"/>
    </location>
    <ligand>
        <name>Mn(2+)</name>
        <dbReference type="ChEBI" id="CHEBI:29035"/>
        <label>2</label>
    </ligand>
</feature>
<dbReference type="PIRSF" id="PIRSF005962">
    <property type="entry name" value="Pept_M20D_amidohydro"/>
    <property type="match status" value="1"/>
</dbReference>
<dbReference type="SUPFAM" id="SSF55031">
    <property type="entry name" value="Bacterial exopeptidase dimerisation domain"/>
    <property type="match status" value="1"/>
</dbReference>
<evidence type="ECO:0000313" key="5">
    <source>
        <dbReference type="Proteomes" id="UP000245590"/>
    </source>
</evidence>
<organism evidence="4 5">
    <name type="scientific">Brachybacterium endophyticum</name>
    <dbReference type="NCBI Taxonomy" id="2182385"/>
    <lineage>
        <taxon>Bacteria</taxon>
        <taxon>Bacillati</taxon>
        <taxon>Actinomycetota</taxon>
        <taxon>Actinomycetes</taxon>
        <taxon>Micrococcales</taxon>
        <taxon>Dermabacteraceae</taxon>
        <taxon>Brachybacterium</taxon>
    </lineage>
</organism>
<dbReference type="FunFam" id="3.30.70.360:FF:000001">
    <property type="entry name" value="N-acetyldiaminopimelate deacetylase"/>
    <property type="match status" value="1"/>
</dbReference>
<feature type="domain" description="Peptidase M20 dimerisation" evidence="3">
    <location>
        <begin position="186"/>
        <end position="282"/>
    </location>
</feature>
<keyword evidence="2" id="KW-0464">Manganese</keyword>
<protein>
    <submittedName>
        <fullName evidence="4">Amidohydrolase</fullName>
    </submittedName>
</protein>
<dbReference type="Gene3D" id="3.40.630.10">
    <property type="entry name" value="Zn peptidases"/>
    <property type="match status" value="1"/>
</dbReference>
<gene>
    <name evidence="4" type="ORF">DEO23_06025</name>
</gene>
<dbReference type="SUPFAM" id="SSF53187">
    <property type="entry name" value="Zn-dependent exopeptidases"/>
    <property type="match status" value="1"/>
</dbReference>
<comment type="cofactor">
    <cofactor evidence="2">
        <name>Mn(2+)</name>
        <dbReference type="ChEBI" id="CHEBI:29035"/>
    </cofactor>
    <text evidence="2">The Mn(2+) ion enhances activity.</text>
</comment>
<name>A0A2U2RKX0_9MICO</name>
<dbReference type="InterPro" id="IPR002933">
    <property type="entry name" value="Peptidase_M20"/>
</dbReference>
<keyword evidence="2" id="KW-0479">Metal-binding</keyword>
<dbReference type="InterPro" id="IPR017439">
    <property type="entry name" value="Amidohydrolase"/>
</dbReference>
<sequence>MDATVETSLENLWSWQEDFYKESHRHPELSMQEEQTASRIEKELEGLGLASRRFGGTGVVSVIENGEGPVVLARADIDALPVTEDPVADYRSQADGVMHACGHDFHFSALLGAVRALVEAKQAWSGTYIALFQPGEEAADGARSMLRDGLADAVPRPDVALGQHVMPGIAGQLGVLGGPILSQGDSVHITLHGRGAHGSMPHNAVDPVVLAADIVVRLQQIVSREIQPGTFSVLTVGSLVAGTKSNIIPSTAELRVNLRHYDTDVRDHVIGSLERIVRAECEAAGCPRQPEFEYYDQYPLTDNDAEQAERIRGAFEEAFEDGQVVTPPRQTASEDFSNIPDAFGAPYVYWIVGGTDPGTYRAAVENGTVAQDVPANHQSGFVPELHPTLEVMTRAQVVAALAYLGSRP</sequence>
<dbReference type="InterPro" id="IPR036264">
    <property type="entry name" value="Bact_exopeptidase_dim_dom"/>
</dbReference>
<evidence type="ECO:0000259" key="3">
    <source>
        <dbReference type="Pfam" id="PF07687"/>
    </source>
</evidence>
<dbReference type="PANTHER" id="PTHR11014">
    <property type="entry name" value="PEPTIDASE M20 FAMILY MEMBER"/>
    <property type="match status" value="1"/>
</dbReference>
<comment type="caution">
    <text evidence="4">The sequence shown here is derived from an EMBL/GenBank/DDBJ whole genome shotgun (WGS) entry which is preliminary data.</text>
</comment>
<feature type="binding site" evidence="2">
    <location>
        <position position="137"/>
    </location>
    <ligand>
        <name>Mn(2+)</name>
        <dbReference type="ChEBI" id="CHEBI:29035"/>
        <label>2</label>
    </ligand>
</feature>
<dbReference type="Pfam" id="PF07687">
    <property type="entry name" value="M20_dimer"/>
    <property type="match status" value="1"/>
</dbReference>
<dbReference type="AlphaFoldDB" id="A0A2U2RKX0"/>
<dbReference type="GO" id="GO:0050118">
    <property type="term" value="F:N-acetyldiaminopimelate deacetylase activity"/>
    <property type="evidence" value="ECO:0007669"/>
    <property type="project" value="UniProtKB-ARBA"/>
</dbReference>
<keyword evidence="1 4" id="KW-0378">Hydrolase</keyword>
<dbReference type="Pfam" id="PF01546">
    <property type="entry name" value="Peptidase_M20"/>
    <property type="match status" value="1"/>
</dbReference>
<dbReference type="EMBL" id="QFKX01000002">
    <property type="protein sequence ID" value="PWH06517.1"/>
    <property type="molecule type" value="Genomic_DNA"/>
</dbReference>
<accession>A0A2U2RKX0</accession>
<feature type="binding site" evidence="2">
    <location>
        <position position="164"/>
    </location>
    <ligand>
        <name>Mn(2+)</name>
        <dbReference type="ChEBI" id="CHEBI:29035"/>
        <label>2</label>
    </ligand>
</feature>
<dbReference type="PANTHER" id="PTHR11014:SF63">
    <property type="entry name" value="METALLOPEPTIDASE, PUTATIVE (AFU_ORTHOLOGUE AFUA_6G09600)-RELATED"/>
    <property type="match status" value="1"/>
</dbReference>
<dbReference type="NCBIfam" id="TIGR01891">
    <property type="entry name" value="amidohydrolases"/>
    <property type="match status" value="1"/>
</dbReference>
<dbReference type="InterPro" id="IPR011650">
    <property type="entry name" value="Peptidase_M20_dimer"/>
</dbReference>
<evidence type="ECO:0000256" key="2">
    <source>
        <dbReference type="PIRSR" id="PIRSR005962-1"/>
    </source>
</evidence>
<reference evidence="4 5" key="1">
    <citation type="submission" date="2018-05" db="EMBL/GenBank/DDBJ databases">
        <title>Brachybacterium sp. M1HQ-2T, whole genome shotgun sequence.</title>
        <authorList>
            <person name="Tuo L."/>
        </authorList>
    </citation>
    <scope>NUCLEOTIDE SEQUENCE [LARGE SCALE GENOMIC DNA]</scope>
    <source>
        <strain evidence="4 5">M1HQ-2</strain>
    </source>
</reference>
<dbReference type="Gene3D" id="3.30.70.360">
    <property type="match status" value="1"/>
</dbReference>
<feature type="binding site" evidence="2">
    <location>
        <position position="103"/>
    </location>
    <ligand>
        <name>Mn(2+)</name>
        <dbReference type="ChEBI" id="CHEBI:29035"/>
        <label>2</label>
    </ligand>
</feature>
<dbReference type="GO" id="GO:0019877">
    <property type="term" value="P:diaminopimelate biosynthetic process"/>
    <property type="evidence" value="ECO:0007669"/>
    <property type="project" value="UniProtKB-ARBA"/>
</dbReference>
<dbReference type="OrthoDB" id="9777385at2"/>
<proteinExistence type="predicted"/>